<accession>A0A382PBI0</accession>
<organism evidence="1">
    <name type="scientific">marine metagenome</name>
    <dbReference type="NCBI Taxonomy" id="408172"/>
    <lineage>
        <taxon>unclassified sequences</taxon>
        <taxon>metagenomes</taxon>
        <taxon>ecological metagenomes</taxon>
    </lineage>
</organism>
<protein>
    <submittedName>
        <fullName evidence="1">Uncharacterized protein</fullName>
    </submittedName>
</protein>
<proteinExistence type="predicted"/>
<dbReference type="Pfam" id="PF24835">
    <property type="entry name" value="DUF7717"/>
    <property type="match status" value="1"/>
</dbReference>
<gene>
    <name evidence="1" type="ORF">METZ01_LOCUS323628</name>
</gene>
<sequence>MTTLPKYRDTVETAKSFIKSYTEGYCEAITENYKLDSIRTYKRMLEKDSEDTYAADRLNDIQNGKANLMKFEIREGRKYYKIVQVEFDTFQGRNEYRDRSVHSFVDKKTGNVYKPASWKSPHTKHIRFTFQKSEDLRFLLNPRCVDWAGGYLYLR</sequence>
<name>A0A382PBI0_9ZZZZ</name>
<dbReference type="AlphaFoldDB" id="A0A382PBI0"/>
<reference evidence="1" key="1">
    <citation type="submission" date="2018-05" db="EMBL/GenBank/DDBJ databases">
        <authorList>
            <person name="Lanie J.A."/>
            <person name="Ng W.-L."/>
            <person name="Kazmierczak K.M."/>
            <person name="Andrzejewski T.M."/>
            <person name="Davidsen T.M."/>
            <person name="Wayne K.J."/>
            <person name="Tettelin H."/>
            <person name="Glass J.I."/>
            <person name="Rusch D."/>
            <person name="Podicherti R."/>
            <person name="Tsui H.-C.T."/>
            <person name="Winkler M.E."/>
        </authorList>
    </citation>
    <scope>NUCLEOTIDE SEQUENCE</scope>
</reference>
<dbReference type="EMBL" id="UINC01106246">
    <property type="protein sequence ID" value="SVC70774.1"/>
    <property type="molecule type" value="Genomic_DNA"/>
</dbReference>
<evidence type="ECO:0000313" key="1">
    <source>
        <dbReference type="EMBL" id="SVC70774.1"/>
    </source>
</evidence>
<dbReference type="InterPro" id="IPR056134">
    <property type="entry name" value="DUF7717"/>
</dbReference>